<reference evidence="1 2" key="1">
    <citation type="journal article" date="2022" name="bioRxiv">
        <title>The genome of the oomycete Peronosclerospora sorghi, a cosmopolitan pathogen of maize and sorghum, is inflated with dispersed pseudogenes.</title>
        <authorList>
            <person name="Fletcher K."/>
            <person name="Martin F."/>
            <person name="Isakeit T."/>
            <person name="Cavanaugh K."/>
            <person name="Magill C."/>
            <person name="Michelmore R."/>
        </authorList>
    </citation>
    <scope>NUCLEOTIDE SEQUENCE [LARGE SCALE GENOMIC DNA]</scope>
    <source>
        <strain evidence="1">P6</strain>
    </source>
</reference>
<evidence type="ECO:0000313" key="1">
    <source>
        <dbReference type="EMBL" id="KAI9917857.1"/>
    </source>
</evidence>
<dbReference type="Proteomes" id="UP001163321">
    <property type="component" value="Chromosome 13"/>
</dbReference>
<comment type="caution">
    <text evidence="1">The sequence shown here is derived from an EMBL/GenBank/DDBJ whole genome shotgun (WGS) entry which is preliminary data.</text>
</comment>
<gene>
    <name evidence="1" type="ORF">PsorP6_013277</name>
</gene>
<accession>A0ACC0WGI6</accession>
<dbReference type="EMBL" id="CM047592">
    <property type="protein sequence ID" value="KAI9917857.1"/>
    <property type="molecule type" value="Genomic_DNA"/>
</dbReference>
<evidence type="ECO:0000313" key="2">
    <source>
        <dbReference type="Proteomes" id="UP001163321"/>
    </source>
</evidence>
<protein>
    <submittedName>
        <fullName evidence="1">Uncharacterized protein</fullName>
    </submittedName>
</protein>
<sequence>MAAALTNYKLLTPLQLGADLELKNRIVLAPLTRGRATADRVPSAENELYYEQRAGAGLLITEATAISEQGYGWYHAPACYTDAHVEGWKRVTERVHKKRGTIFLQLWHMGRQGHSSFPSKGEIVSASALRLETGHTRTADYAMAEYETPRALETDEVADVVASYRHGAQLAMKAGFDGVEIHGANGYLIDQFLQSVTNKRTDKYGGSFENRARLLLEIVEALKTVVPAHRIGVRLAPNGAFAGMGSDDNYEMFQYTMERLSTHGLGYLAILDGVGFGHTDKCRLTTAYDAKTAFKGIVMATNNYTRDIAEGAIRTGSVDLVGFGRLYITNPDLAERFEKDWPLTPEAGREVYYDSSLGSKGYNDFPAYAHETSLPTQLALQQHNK</sequence>
<name>A0ACC0WGI6_9STRA</name>
<proteinExistence type="predicted"/>
<organism evidence="1 2">
    <name type="scientific">Peronosclerospora sorghi</name>
    <dbReference type="NCBI Taxonomy" id="230839"/>
    <lineage>
        <taxon>Eukaryota</taxon>
        <taxon>Sar</taxon>
        <taxon>Stramenopiles</taxon>
        <taxon>Oomycota</taxon>
        <taxon>Peronosporomycetes</taxon>
        <taxon>Peronosporales</taxon>
        <taxon>Peronosporaceae</taxon>
        <taxon>Peronosclerospora</taxon>
    </lineage>
</organism>
<keyword evidence="2" id="KW-1185">Reference proteome</keyword>